<gene>
    <name evidence="7" type="primary">proA</name>
    <name evidence="9" type="ORF">CHH67_03380</name>
</gene>
<dbReference type="OrthoDB" id="9809970at2"/>
<dbReference type="FunFam" id="3.40.309.10:FF:000006">
    <property type="entry name" value="Gamma-glutamyl phosphate reductase"/>
    <property type="match status" value="1"/>
</dbReference>
<keyword evidence="7" id="KW-0963">Cytoplasm</keyword>
<dbReference type="InterPro" id="IPR000965">
    <property type="entry name" value="GPR_dom"/>
</dbReference>
<dbReference type="Proteomes" id="UP000215596">
    <property type="component" value="Unassembled WGS sequence"/>
</dbReference>
<dbReference type="Gene3D" id="3.40.605.10">
    <property type="entry name" value="Aldehyde Dehydrogenase, Chain A, domain 1"/>
    <property type="match status" value="1"/>
</dbReference>
<evidence type="ECO:0000256" key="2">
    <source>
        <dbReference type="ARBA" id="ARBA00022605"/>
    </source>
</evidence>
<dbReference type="CDD" id="cd07079">
    <property type="entry name" value="ALDH_F18-19_ProA-GPR"/>
    <property type="match status" value="1"/>
</dbReference>
<dbReference type="InterPro" id="IPR020593">
    <property type="entry name" value="G-glutamylP_reductase_CS"/>
</dbReference>
<dbReference type="Pfam" id="PF00171">
    <property type="entry name" value="Aldedh"/>
    <property type="match status" value="1"/>
</dbReference>
<organism evidence="9 10">
    <name type="scientific">Paenibacillus campinasensis</name>
    <dbReference type="NCBI Taxonomy" id="66347"/>
    <lineage>
        <taxon>Bacteria</taxon>
        <taxon>Bacillati</taxon>
        <taxon>Bacillota</taxon>
        <taxon>Bacilli</taxon>
        <taxon>Bacillales</taxon>
        <taxon>Paenibacillaceae</taxon>
        <taxon>Paenibacillus</taxon>
    </lineage>
</organism>
<dbReference type="GO" id="GO:0055129">
    <property type="term" value="P:L-proline biosynthetic process"/>
    <property type="evidence" value="ECO:0007669"/>
    <property type="project" value="UniProtKB-UniRule"/>
</dbReference>
<dbReference type="PROSITE" id="PS01223">
    <property type="entry name" value="PROA"/>
    <property type="match status" value="1"/>
</dbReference>
<dbReference type="NCBIfam" id="NF001221">
    <property type="entry name" value="PRK00197.1"/>
    <property type="match status" value="1"/>
</dbReference>
<keyword evidence="4 7" id="KW-0521">NADP</keyword>
<dbReference type="GO" id="GO:0050661">
    <property type="term" value="F:NADP binding"/>
    <property type="evidence" value="ECO:0007669"/>
    <property type="project" value="InterPro"/>
</dbReference>
<dbReference type="PIRSF" id="PIRSF000151">
    <property type="entry name" value="GPR"/>
    <property type="match status" value="1"/>
</dbReference>
<protein>
    <recommendedName>
        <fullName evidence="7">Gamma-glutamyl phosphate reductase</fullName>
        <shortName evidence="7">GPR</shortName>
        <ecNumber evidence="7">1.2.1.41</ecNumber>
    </recommendedName>
    <alternativeName>
        <fullName evidence="7">Glutamate-5-semialdehyde dehydrogenase</fullName>
    </alternativeName>
    <alternativeName>
        <fullName evidence="7">Glutamyl-gamma-semialdehyde dehydrogenase</fullName>
        <shortName evidence="7">GSA dehydrogenase</shortName>
    </alternativeName>
</protein>
<comment type="pathway">
    <text evidence="1 7">Amino-acid biosynthesis; L-proline biosynthesis; L-glutamate 5-semialdehyde from L-glutamate: step 2/2.</text>
</comment>
<dbReference type="NCBIfam" id="TIGR00407">
    <property type="entry name" value="proA"/>
    <property type="match status" value="1"/>
</dbReference>
<dbReference type="GO" id="GO:0004350">
    <property type="term" value="F:glutamate-5-semialdehyde dehydrogenase activity"/>
    <property type="evidence" value="ECO:0007669"/>
    <property type="project" value="UniProtKB-UniRule"/>
</dbReference>
<dbReference type="InterPro" id="IPR015590">
    <property type="entry name" value="Aldehyde_DH_dom"/>
</dbReference>
<evidence type="ECO:0000256" key="1">
    <source>
        <dbReference type="ARBA" id="ARBA00004985"/>
    </source>
</evidence>
<comment type="caution">
    <text evidence="9">The sequence shown here is derived from an EMBL/GenBank/DDBJ whole genome shotgun (WGS) entry which is preliminary data.</text>
</comment>
<name>A0A268F319_9BACL</name>
<evidence type="ECO:0000256" key="7">
    <source>
        <dbReference type="HAMAP-Rule" id="MF_00412"/>
    </source>
</evidence>
<dbReference type="HAMAP" id="MF_00412">
    <property type="entry name" value="ProA"/>
    <property type="match status" value="1"/>
</dbReference>
<dbReference type="InterPro" id="IPR016162">
    <property type="entry name" value="Ald_DH_N"/>
</dbReference>
<reference evidence="9 10" key="1">
    <citation type="submission" date="2017-07" db="EMBL/GenBank/DDBJ databases">
        <title>Isolation and whole genome analysis of endospore-forming bacteria from heroin.</title>
        <authorList>
            <person name="Kalinowski J."/>
            <person name="Ahrens B."/>
            <person name="Al-Dilaimi A."/>
            <person name="Winkler A."/>
            <person name="Wibberg D."/>
            <person name="Schleenbecker U."/>
            <person name="Ruckert C."/>
            <person name="Wolfel R."/>
            <person name="Grass G."/>
        </authorList>
    </citation>
    <scope>NUCLEOTIDE SEQUENCE [LARGE SCALE GENOMIC DNA]</scope>
    <source>
        <strain evidence="9 10">7537-G1</strain>
    </source>
</reference>
<dbReference type="PANTHER" id="PTHR11063">
    <property type="entry name" value="GLUTAMATE SEMIALDEHYDE DEHYDROGENASE"/>
    <property type="match status" value="1"/>
</dbReference>
<proteinExistence type="inferred from homology"/>
<evidence type="ECO:0000313" key="9">
    <source>
        <dbReference type="EMBL" id="PAD79770.1"/>
    </source>
</evidence>
<comment type="catalytic activity">
    <reaction evidence="6 7">
        <text>L-glutamate 5-semialdehyde + phosphate + NADP(+) = L-glutamyl 5-phosphate + NADPH + H(+)</text>
        <dbReference type="Rhea" id="RHEA:19541"/>
        <dbReference type="ChEBI" id="CHEBI:15378"/>
        <dbReference type="ChEBI" id="CHEBI:43474"/>
        <dbReference type="ChEBI" id="CHEBI:57783"/>
        <dbReference type="ChEBI" id="CHEBI:58066"/>
        <dbReference type="ChEBI" id="CHEBI:58274"/>
        <dbReference type="ChEBI" id="CHEBI:58349"/>
        <dbReference type="EC" id="1.2.1.41"/>
    </reaction>
</comment>
<accession>A0A268F319</accession>
<dbReference type="SUPFAM" id="SSF53720">
    <property type="entry name" value="ALDH-like"/>
    <property type="match status" value="1"/>
</dbReference>
<dbReference type="EC" id="1.2.1.41" evidence="7"/>
<dbReference type="InterPro" id="IPR016163">
    <property type="entry name" value="Ald_DH_C"/>
</dbReference>
<evidence type="ECO:0000256" key="4">
    <source>
        <dbReference type="ARBA" id="ARBA00022857"/>
    </source>
</evidence>
<evidence type="ECO:0000259" key="8">
    <source>
        <dbReference type="Pfam" id="PF00171"/>
    </source>
</evidence>
<keyword evidence="2 7" id="KW-0028">Amino-acid biosynthesis</keyword>
<comment type="similarity">
    <text evidence="7">Belongs to the gamma-glutamyl phosphate reductase family.</text>
</comment>
<evidence type="ECO:0000313" key="10">
    <source>
        <dbReference type="Proteomes" id="UP000215596"/>
    </source>
</evidence>
<dbReference type="Gene3D" id="3.40.309.10">
    <property type="entry name" value="Aldehyde Dehydrogenase, Chain A, domain 2"/>
    <property type="match status" value="1"/>
</dbReference>
<dbReference type="GO" id="GO:0005737">
    <property type="term" value="C:cytoplasm"/>
    <property type="evidence" value="ECO:0007669"/>
    <property type="project" value="UniProtKB-SubCell"/>
</dbReference>
<evidence type="ECO:0000256" key="5">
    <source>
        <dbReference type="ARBA" id="ARBA00023002"/>
    </source>
</evidence>
<evidence type="ECO:0000256" key="6">
    <source>
        <dbReference type="ARBA" id="ARBA00049024"/>
    </source>
</evidence>
<comment type="function">
    <text evidence="7">Catalyzes the NADPH-dependent reduction of L-glutamate 5-phosphate into L-glutamate 5-semialdehyde and phosphate. The product spontaneously undergoes cyclization to form 1-pyrroline-5-carboxylate.</text>
</comment>
<dbReference type="AlphaFoldDB" id="A0A268F319"/>
<keyword evidence="3 7" id="KW-0641">Proline biosynthesis</keyword>
<keyword evidence="5 7" id="KW-0560">Oxidoreductase</keyword>
<dbReference type="RefSeq" id="WP_095263567.1">
    <property type="nucleotide sequence ID" value="NZ_NPBY01000010.1"/>
</dbReference>
<dbReference type="PANTHER" id="PTHR11063:SF8">
    <property type="entry name" value="DELTA-1-PYRROLINE-5-CARBOXYLATE SYNTHASE"/>
    <property type="match status" value="1"/>
</dbReference>
<feature type="domain" description="Aldehyde dehydrogenase" evidence="8">
    <location>
        <begin position="9"/>
        <end position="284"/>
    </location>
</feature>
<dbReference type="InterPro" id="IPR012134">
    <property type="entry name" value="Glu-5-SA_DH"/>
</dbReference>
<dbReference type="InterPro" id="IPR016161">
    <property type="entry name" value="Ald_DH/histidinol_DH"/>
</dbReference>
<evidence type="ECO:0000256" key="3">
    <source>
        <dbReference type="ARBA" id="ARBA00022650"/>
    </source>
</evidence>
<comment type="subcellular location">
    <subcellularLocation>
        <location evidence="7">Cytoplasm</location>
    </subcellularLocation>
</comment>
<sequence length="415" mass="44983">MSEVYNKAQLAKSVTGQLAKRSSAQKNEALLAMADALVRQAEDIIAANAEDLLRGKELGTSSSLLDRLALNEARIEGIAEGLRQIAALPDPVGDTLEQFERPNGLSIVKKRVPIGLIGIIYEARPNVTVDAAGLCLKTGNAVVLRGGSAALSSNRKIIEVLHQAMEQTALPKEALQLVEDPDRASVDEMLKMNGVLDVIIPRGGSSLIQNVVMNATVPVIETGAGICHTYIDETARPDMAGAIALNAKVQRPSVCNSMETMIVHRAYAEAHLAELAEQFRSRNVELRGCERTLHYIPWAVKATAEDYATEYNDYILNVKIVNDLDEAIDHITTYGTKHSECIVTETPEHAERFLEEVDAAAVYHNASTRFTDGFEFGFGAEIGISTQKLHARGPMGLPALTSTKYVIIGSGQIRN</sequence>
<dbReference type="UniPathway" id="UPA00098">
    <property type="reaction ID" value="UER00360"/>
</dbReference>
<dbReference type="EMBL" id="NPBY01000010">
    <property type="protein sequence ID" value="PAD79770.1"/>
    <property type="molecule type" value="Genomic_DNA"/>
</dbReference>